<protein>
    <submittedName>
        <fullName evidence="1">Uncharacterized protein</fullName>
    </submittedName>
</protein>
<accession>A0AAN7MWT4</accession>
<evidence type="ECO:0000313" key="1">
    <source>
        <dbReference type="EMBL" id="KAK4815157.1"/>
    </source>
</evidence>
<name>A0AAN7MWT4_MYCAM</name>
<gene>
    <name evidence="1" type="ORF">QYF61_017598</name>
</gene>
<dbReference type="AlphaFoldDB" id="A0AAN7MWT4"/>
<dbReference type="EMBL" id="JAUNZN010000010">
    <property type="protein sequence ID" value="KAK4815157.1"/>
    <property type="molecule type" value="Genomic_DNA"/>
</dbReference>
<evidence type="ECO:0000313" key="2">
    <source>
        <dbReference type="Proteomes" id="UP001333110"/>
    </source>
</evidence>
<keyword evidence="2" id="KW-1185">Reference proteome</keyword>
<reference evidence="1 2" key="1">
    <citation type="journal article" date="2023" name="J. Hered.">
        <title>Chromosome-level genome of the wood stork (Mycteria americana) provides insight into avian chromosome evolution.</title>
        <authorList>
            <person name="Flamio R. Jr."/>
            <person name="Ramstad K.M."/>
        </authorList>
    </citation>
    <scope>NUCLEOTIDE SEQUENCE [LARGE SCALE GENOMIC DNA]</scope>
    <source>
        <strain evidence="1">JAX WOST 10</strain>
    </source>
</reference>
<dbReference type="Proteomes" id="UP001333110">
    <property type="component" value="Unassembled WGS sequence"/>
</dbReference>
<proteinExistence type="predicted"/>
<organism evidence="1 2">
    <name type="scientific">Mycteria americana</name>
    <name type="common">Wood stork</name>
    <dbReference type="NCBI Taxonomy" id="33587"/>
    <lineage>
        <taxon>Eukaryota</taxon>
        <taxon>Metazoa</taxon>
        <taxon>Chordata</taxon>
        <taxon>Craniata</taxon>
        <taxon>Vertebrata</taxon>
        <taxon>Euteleostomi</taxon>
        <taxon>Archelosauria</taxon>
        <taxon>Archosauria</taxon>
        <taxon>Dinosauria</taxon>
        <taxon>Saurischia</taxon>
        <taxon>Theropoda</taxon>
        <taxon>Coelurosauria</taxon>
        <taxon>Aves</taxon>
        <taxon>Neognathae</taxon>
        <taxon>Neoaves</taxon>
        <taxon>Aequornithes</taxon>
        <taxon>Ciconiiformes</taxon>
        <taxon>Ciconiidae</taxon>
        <taxon>Mycteria</taxon>
    </lineage>
</organism>
<comment type="caution">
    <text evidence="1">The sequence shown here is derived from an EMBL/GenBank/DDBJ whole genome shotgun (WGS) entry which is preliminary data.</text>
</comment>
<sequence>MKYIYKFMKEFKSRIIDWVGLAGTFKGHLVQPPCNEQGHLHLDQVAQSPVQPGLERFQGWGISHLSGQPGPVFHHPQHKTCLPYAPFKDRKAARRSPRSRLFSRLNNPNSLSLSYQERCSIPLIIFVALLWTRSHRSMSFLC</sequence>